<proteinExistence type="predicted"/>
<name>A0A6B2LW37_9EUKA</name>
<dbReference type="AlphaFoldDB" id="A0A6B2LW37"/>
<evidence type="ECO:0000313" key="2">
    <source>
        <dbReference type="EMBL" id="NDV41130.1"/>
    </source>
</evidence>
<sequence length="65" mass="7579">MRPATLPRAPRSLPPGAYPHGRPPRHLPHRAPLRHPHRRGRRPLRRLLLPTNRRQPSQAHPRIPV</sequence>
<feature type="region of interest" description="Disordered" evidence="1">
    <location>
        <begin position="1"/>
        <end position="65"/>
    </location>
</feature>
<dbReference type="EMBL" id="GIBP01012161">
    <property type="protein sequence ID" value="NDV41130.1"/>
    <property type="molecule type" value="Transcribed_RNA"/>
</dbReference>
<reference evidence="2" key="1">
    <citation type="journal article" date="2020" name="J. Eukaryot. Microbiol.">
        <title>De novo Sequencing, Assembly and Annotation of the Transcriptome for the Free-Living Testate Amoeba Arcella intermedia.</title>
        <authorList>
            <person name="Ribeiro G.M."/>
            <person name="Porfirio-Sousa A.L."/>
            <person name="Maurer-Alcala X.X."/>
            <person name="Katz L.A."/>
            <person name="Lahr D.J.G."/>
        </authorList>
    </citation>
    <scope>NUCLEOTIDE SEQUENCE</scope>
</reference>
<evidence type="ECO:0000256" key="1">
    <source>
        <dbReference type="SAM" id="MobiDB-lite"/>
    </source>
</evidence>
<organism evidence="2">
    <name type="scientific">Arcella intermedia</name>
    <dbReference type="NCBI Taxonomy" id="1963864"/>
    <lineage>
        <taxon>Eukaryota</taxon>
        <taxon>Amoebozoa</taxon>
        <taxon>Tubulinea</taxon>
        <taxon>Elardia</taxon>
        <taxon>Arcellinida</taxon>
        <taxon>Sphaerothecina</taxon>
        <taxon>Arcellidae</taxon>
        <taxon>Arcella</taxon>
    </lineage>
</organism>
<feature type="compositionally biased region" description="Basic residues" evidence="1">
    <location>
        <begin position="22"/>
        <end position="45"/>
    </location>
</feature>
<protein>
    <submittedName>
        <fullName evidence="2">Uncharacterized protein</fullName>
    </submittedName>
</protein>
<accession>A0A6B2LW37</accession>